<feature type="transmembrane region" description="Helical" evidence="1">
    <location>
        <begin position="82"/>
        <end position="101"/>
    </location>
</feature>
<dbReference type="PANTHER" id="PTHR43592:SF15">
    <property type="entry name" value="CAAX AMINO TERMINAL PROTEASE FAMILY PROTEIN"/>
    <property type="match status" value="1"/>
</dbReference>
<keyword evidence="1" id="KW-1133">Transmembrane helix</keyword>
<reference evidence="3 4" key="1">
    <citation type="submission" date="2018-08" db="EMBL/GenBank/DDBJ databases">
        <title>Wenzhouxiangella salilacus sp. nov., a novel bacterium isolated from a saline lake in Xinjiang Province, China.</title>
        <authorList>
            <person name="Han S."/>
        </authorList>
    </citation>
    <scope>NUCLEOTIDE SEQUENCE [LARGE SCALE GENOMIC DNA]</scope>
    <source>
        <strain evidence="3 4">XDB06</strain>
    </source>
</reference>
<dbReference type="Pfam" id="PF02517">
    <property type="entry name" value="Rce1-like"/>
    <property type="match status" value="1"/>
</dbReference>
<dbReference type="PANTHER" id="PTHR43592">
    <property type="entry name" value="CAAX AMINO TERMINAL PROTEASE"/>
    <property type="match status" value="1"/>
</dbReference>
<feature type="transmembrane region" description="Helical" evidence="1">
    <location>
        <begin position="140"/>
        <end position="157"/>
    </location>
</feature>
<protein>
    <submittedName>
        <fullName evidence="3">CPBP family intramembrane metalloprotease</fullName>
    </submittedName>
</protein>
<keyword evidence="3" id="KW-0378">Hydrolase</keyword>
<accession>A0A3E1KBV7</accession>
<keyword evidence="3" id="KW-0482">Metalloprotease</keyword>
<dbReference type="GO" id="GO:0008237">
    <property type="term" value="F:metallopeptidase activity"/>
    <property type="evidence" value="ECO:0007669"/>
    <property type="project" value="UniProtKB-KW"/>
</dbReference>
<evidence type="ECO:0000313" key="3">
    <source>
        <dbReference type="EMBL" id="RFF32208.1"/>
    </source>
</evidence>
<name>A0A3E1KBV7_9GAMM</name>
<organism evidence="3 4">
    <name type="scientific">Wenzhouxiangella sediminis</name>
    <dbReference type="NCBI Taxonomy" id="1792836"/>
    <lineage>
        <taxon>Bacteria</taxon>
        <taxon>Pseudomonadati</taxon>
        <taxon>Pseudomonadota</taxon>
        <taxon>Gammaproteobacteria</taxon>
        <taxon>Chromatiales</taxon>
        <taxon>Wenzhouxiangellaceae</taxon>
        <taxon>Wenzhouxiangella</taxon>
    </lineage>
</organism>
<dbReference type="GO" id="GO:0006508">
    <property type="term" value="P:proteolysis"/>
    <property type="evidence" value="ECO:0007669"/>
    <property type="project" value="UniProtKB-KW"/>
</dbReference>
<dbReference type="EMBL" id="QUZK01000012">
    <property type="protein sequence ID" value="RFF32208.1"/>
    <property type="molecule type" value="Genomic_DNA"/>
</dbReference>
<feature type="transmembrane region" description="Helical" evidence="1">
    <location>
        <begin position="12"/>
        <end position="30"/>
    </location>
</feature>
<dbReference type="GO" id="GO:0080120">
    <property type="term" value="P:CAAX-box protein maturation"/>
    <property type="evidence" value="ECO:0007669"/>
    <property type="project" value="UniProtKB-ARBA"/>
</dbReference>
<proteinExistence type="predicted"/>
<sequence length="185" mass="20139">MNARTRPLTTALLFQGGLVVLALALAWLFGLRPWAEVEISGWSLLLSLAATVPLAAALVAVPGGRWRWLDELTRLVRGFLELLFRNARPGAVLLVSLLAGIGEELLFRGVVQAGLASWASPAAAILIASLMFGAAHAVSLPYFAVAAFLGLYLGLLYHWTGNLLVPIVVHALYDWIAIHYYLRRR</sequence>
<evidence type="ECO:0000256" key="1">
    <source>
        <dbReference type="SAM" id="Phobius"/>
    </source>
</evidence>
<keyword evidence="3" id="KW-0645">Protease</keyword>
<dbReference type="Proteomes" id="UP000260351">
    <property type="component" value="Unassembled WGS sequence"/>
</dbReference>
<keyword evidence="4" id="KW-1185">Reference proteome</keyword>
<dbReference type="OrthoDB" id="118729at2"/>
<keyword evidence="1" id="KW-0812">Transmembrane</keyword>
<comment type="caution">
    <text evidence="3">The sequence shown here is derived from an EMBL/GenBank/DDBJ whole genome shotgun (WGS) entry which is preliminary data.</text>
</comment>
<gene>
    <name evidence="3" type="ORF">DZC52_01705</name>
</gene>
<dbReference type="InterPro" id="IPR003675">
    <property type="entry name" value="Rce1/LyrA-like_dom"/>
</dbReference>
<feature type="domain" description="CAAX prenyl protease 2/Lysostaphin resistance protein A-like" evidence="2">
    <location>
        <begin position="91"/>
        <end position="176"/>
    </location>
</feature>
<feature type="transmembrane region" description="Helical" evidence="1">
    <location>
        <begin position="113"/>
        <end position="133"/>
    </location>
</feature>
<feature type="transmembrane region" description="Helical" evidence="1">
    <location>
        <begin position="163"/>
        <end position="182"/>
    </location>
</feature>
<evidence type="ECO:0000313" key="4">
    <source>
        <dbReference type="Proteomes" id="UP000260351"/>
    </source>
</evidence>
<dbReference type="GO" id="GO:0004175">
    <property type="term" value="F:endopeptidase activity"/>
    <property type="evidence" value="ECO:0007669"/>
    <property type="project" value="UniProtKB-ARBA"/>
</dbReference>
<feature type="transmembrane region" description="Helical" evidence="1">
    <location>
        <begin position="42"/>
        <end position="61"/>
    </location>
</feature>
<evidence type="ECO:0000259" key="2">
    <source>
        <dbReference type="Pfam" id="PF02517"/>
    </source>
</evidence>
<keyword evidence="1" id="KW-0472">Membrane</keyword>
<dbReference type="AlphaFoldDB" id="A0A3E1KBV7"/>